<feature type="domain" description="EamA" evidence="6">
    <location>
        <begin position="148"/>
        <end position="276"/>
    </location>
</feature>
<feature type="transmembrane region" description="Helical" evidence="5">
    <location>
        <begin position="90"/>
        <end position="110"/>
    </location>
</feature>
<evidence type="ECO:0000256" key="5">
    <source>
        <dbReference type="SAM" id="Phobius"/>
    </source>
</evidence>
<dbReference type="EMBL" id="SSMD01000009">
    <property type="protein sequence ID" value="THD72119.1"/>
    <property type="molecule type" value="Genomic_DNA"/>
</dbReference>
<keyword evidence="8" id="KW-1185">Reference proteome</keyword>
<feature type="transmembrane region" description="Helical" evidence="5">
    <location>
        <begin position="175"/>
        <end position="196"/>
    </location>
</feature>
<dbReference type="RefSeq" id="WP_136340365.1">
    <property type="nucleotide sequence ID" value="NZ_SSMD01000009.1"/>
</dbReference>
<feature type="transmembrane region" description="Helical" evidence="5">
    <location>
        <begin position="66"/>
        <end position="84"/>
    </location>
</feature>
<evidence type="ECO:0000256" key="1">
    <source>
        <dbReference type="ARBA" id="ARBA00004141"/>
    </source>
</evidence>
<name>A0A4V3UYQ8_9RHOB</name>
<protein>
    <submittedName>
        <fullName evidence="7">DMT family transporter</fullName>
    </submittedName>
</protein>
<dbReference type="SUPFAM" id="SSF103481">
    <property type="entry name" value="Multidrug resistance efflux transporter EmrE"/>
    <property type="match status" value="2"/>
</dbReference>
<feature type="transmembrane region" description="Helical" evidence="5">
    <location>
        <begin position="140"/>
        <end position="163"/>
    </location>
</feature>
<gene>
    <name evidence="7" type="ORF">E7681_16500</name>
</gene>
<keyword evidence="3 5" id="KW-1133">Transmembrane helix</keyword>
<dbReference type="InterPro" id="IPR037185">
    <property type="entry name" value="EmrE-like"/>
</dbReference>
<dbReference type="AlphaFoldDB" id="A0A4V3UYQ8"/>
<dbReference type="Pfam" id="PF00892">
    <property type="entry name" value="EamA"/>
    <property type="match status" value="2"/>
</dbReference>
<feature type="transmembrane region" description="Helical" evidence="5">
    <location>
        <begin position="34"/>
        <end position="54"/>
    </location>
</feature>
<organism evidence="7 8">
    <name type="scientific">Thalassobius vesicularis</name>
    <dbReference type="NCBI Taxonomy" id="1294297"/>
    <lineage>
        <taxon>Bacteria</taxon>
        <taxon>Pseudomonadati</taxon>
        <taxon>Pseudomonadota</taxon>
        <taxon>Alphaproteobacteria</taxon>
        <taxon>Rhodobacterales</taxon>
        <taxon>Roseobacteraceae</taxon>
        <taxon>Thalassovita</taxon>
    </lineage>
</organism>
<accession>A0A4V3UYQ8</accession>
<evidence type="ECO:0000259" key="6">
    <source>
        <dbReference type="Pfam" id="PF00892"/>
    </source>
</evidence>
<feature type="transmembrane region" description="Helical" evidence="5">
    <location>
        <begin position="259"/>
        <end position="276"/>
    </location>
</feature>
<proteinExistence type="predicted"/>
<dbReference type="OrthoDB" id="321830at2"/>
<evidence type="ECO:0000313" key="8">
    <source>
        <dbReference type="Proteomes" id="UP000306113"/>
    </source>
</evidence>
<evidence type="ECO:0000256" key="4">
    <source>
        <dbReference type="ARBA" id="ARBA00023136"/>
    </source>
</evidence>
<comment type="subcellular location">
    <subcellularLocation>
        <location evidence="1">Membrane</location>
        <topology evidence="1">Multi-pass membrane protein</topology>
    </subcellularLocation>
</comment>
<feature type="transmembrane region" description="Helical" evidence="5">
    <location>
        <begin position="234"/>
        <end position="253"/>
    </location>
</feature>
<feature type="transmembrane region" description="Helical" evidence="5">
    <location>
        <begin position="117"/>
        <end position="134"/>
    </location>
</feature>
<evidence type="ECO:0000313" key="7">
    <source>
        <dbReference type="EMBL" id="THD72119.1"/>
    </source>
</evidence>
<sequence length="279" mass="28317">MKLVLLTALTMIAFAANSVLNRMGLSQAGMDPMTFGAIRLVAGGLTLAALSLLFRGGVALGGPGRVAGVLSLLLYIFGFSLAYMRLDAGLGALILFGTVQITMFAGAVLARESLPPLRWLGALVAFGGLAWLLWPTGQGAAVPVANAAMMVLAGIGWGVYSLVGRRAGDALQATAANFLLAAPLGFILWLLAPVPIQSPPLMGSLLAVLSGAVTSGLGYALWYSLLPALGAGRAAVAQLSVPVIAIAGGLLFLAEVPDLRFLIAAGVVLGGVALSLRAK</sequence>
<evidence type="ECO:0000256" key="2">
    <source>
        <dbReference type="ARBA" id="ARBA00022692"/>
    </source>
</evidence>
<keyword evidence="4 5" id="KW-0472">Membrane</keyword>
<comment type="caution">
    <text evidence="7">The sequence shown here is derived from an EMBL/GenBank/DDBJ whole genome shotgun (WGS) entry which is preliminary data.</text>
</comment>
<reference evidence="7 8" key="1">
    <citation type="submission" date="2019-04" db="EMBL/GenBank/DDBJ databases">
        <title>Draft genome sequence of Youngimonas vesicularis.</title>
        <authorList>
            <person name="Hameed A."/>
        </authorList>
    </citation>
    <scope>NUCLEOTIDE SEQUENCE [LARGE SCALE GENOMIC DNA]</scope>
    <source>
        <strain evidence="7 8">CC-AMW-E</strain>
    </source>
</reference>
<feature type="domain" description="EamA" evidence="6">
    <location>
        <begin position="3"/>
        <end position="133"/>
    </location>
</feature>
<dbReference type="InterPro" id="IPR000620">
    <property type="entry name" value="EamA_dom"/>
</dbReference>
<dbReference type="Proteomes" id="UP000306113">
    <property type="component" value="Unassembled WGS sequence"/>
</dbReference>
<dbReference type="GO" id="GO:0016020">
    <property type="term" value="C:membrane"/>
    <property type="evidence" value="ECO:0007669"/>
    <property type="project" value="UniProtKB-SubCell"/>
</dbReference>
<dbReference type="PANTHER" id="PTHR32322:SF9">
    <property type="entry name" value="AMINO-ACID METABOLITE EFFLUX PUMP-RELATED"/>
    <property type="match status" value="1"/>
</dbReference>
<evidence type="ECO:0000256" key="3">
    <source>
        <dbReference type="ARBA" id="ARBA00022989"/>
    </source>
</evidence>
<feature type="transmembrane region" description="Helical" evidence="5">
    <location>
        <begin position="202"/>
        <end position="222"/>
    </location>
</feature>
<keyword evidence="2 5" id="KW-0812">Transmembrane</keyword>
<dbReference type="PANTHER" id="PTHR32322">
    <property type="entry name" value="INNER MEMBRANE TRANSPORTER"/>
    <property type="match status" value="1"/>
</dbReference>
<dbReference type="InterPro" id="IPR050638">
    <property type="entry name" value="AA-Vitamin_Transporters"/>
</dbReference>